<dbReference type="GO" id="GO:0008967">
    <property type="term" value="F:phosphoglycolate phosphatase activity"/>
    <property type="evidence" value="ECO:0007669"/>
    <property type="project" value="TreeGrafter"/>
</dbReference>
<dbReference type="Proteomes" id="UP000254293">
    <property type="component" value="Unassembled WGS sequence"/>
</dbReference>
<dbReference type="InterPro" id="IPR036412">
    <property type="entry name" value="HAD-like_sf"/>
</dbReference>
<organism evidence="1 2">
    <name type="scientific">Kingella potus</name>
    <dbReference type="NCBI Taxonomy" id="265175"/>
    <lineage>
        <taxon>Bacteria</taxon>
        <taxon>Pseudomonadati</taxon>
        <taxon>Pseudomonadota</taxon>
        <taxon>Betaproteobacteria</taxon>
        <taxon>Neisseriales</taxon>
        <taxon>Neisseriaceae</taxon>
        <taxon>Kingella</taxon>
    </lineage>
</organism>
<dbReference type="RefSeq" id="WP_115307703.1">
    <property type="nucleotide sequence ID" value="NZ_CP091516.1"/>
</dbReference>
<dbReference type="OrthoDB" id="9782449at2"/>
<dbReference type="Pfam" id="PF13419">
    <property type="entry name" value="HAD_2"/>
    <property type="match status" value="1"/>
</dbReference>
<reference evidence="1 2" key="1">
    <citation type="submission" date="2018-06" db="EMBL/GenBank/DDBJ databases">
        <authorList>
            <consortium name="Pathogen Informatics"/>
            <person name="Doyle S."/>
        </authorList>
    </citation>
    <scope>NUCLEOTIDE SEQUENCE [LARGE SCALE GENOMIC DNA]</scope>
    <source>
        <strain evidence="1 2">NCTC13336</strain>
    </source>
</reference>
<dbReference type="GO" id="GO:0004427">
    <property type="term" value="F:inorganic diphosphate phosphatase activity"/>
    <property type="evidence" value="ECO:0007669"/>
    <property type="project" value="UniProtKB-EC"/>
</dbReference>
<dbReference type="InterPro" id="IPR023214">
    <property type="entry name" value="HAD_sf"/>
</dbReference>
<keyword evidence="2" id="KW-1185">Reference proteome</keyword>
<dbReference type="SFLD" id="SFLDG01129">
    <property type="entry name" value="C1.5:_HAD__Beta-PGM__Phosphata"/>
    <property type="match status" value="1"/>
</dbReference>
<gene>
    <name evidence="1" type="primary">ppaX</name>
    <name evidence="1" type="ORF">NCTC13336_00634</name>
</gene>
<name>A0A377QYK5_9NEIS</name>
<dbReference type="AlphaFoldDB" id="A0A377QYK5"/>
<dbReference type="Gene3D" id="1.10.150.240">
    <property type="entry name" value="Putative phosphatase, domain 2"/>
    <property type="match status" value="1"/>
</dbReference>
<proteinExistence type="predicted"/>
<keyword evidence="1" id="KW-0378">Hydrolase</keyword>
<evidence type="ECO:0000313" key="2">
    <source>
        <dbReference type="Proteomes" id="UP000254293"/>
    </source>
</evidence>
<dbReference type="Gene3D" id="3.40.50.1000">
    <property type="entry name" value="HAD superfamily/HAD-like"/>
    <property type="match status" value="1"/>
</dbReference>
<dbReference type="EC" id="3.6.1.1" evidence="1"/>
<dbReference type="InterPro" id="IPR050155">
    <property type="entry name" value="HAD-like_hydrolase_sf"/>
</dbReference>
<dbReference type="GO" id="GO:0006281">
    <property type="term" value="P:DNA repair"/>
    <property type="evidence" value="ECO:0007669"/>
    <property type="project" value="TreeGrafter"/>
</dbReference>
<dbReference type="InterPro" id="IPR023198">
    <property type="entry name" value="PGP-like_dom2"/>
</dbReference>
<dbReference type="SFLD" id="SFLDS00003">
    <property type="entry name" value="Haloacid_Dehalogenase"/>
    <property type="match status" value="1"/>
</dbReference>
<accession>A0A377QYK5</accession>
<dbReference type="GO" id="GO:0005829">
    <property type="term" value="C:cytosol"/>
    <property type="evidence" value="ECO:0007669"/>
    <property type="project" value="TreeGrafter"/>
</dbReference>
<dbReference type="PANTHER" id="PTHR43434">
    <property type="entry name" value="PHOSPHOGLYCOLATE PHOSPHATASE"/>
    <property type="match status" value="1"/>
</dbReference>
<dbReference type="EMBL" id="UGJJ01000001">
    <property type="protein sequence ID" value="STR00426.1"/>
    <property type="molecule type" value="Genomic_DNA"/>
</dbReference>
<evidence type="ECO:0000313" key="1">
    <source>
        <dbReference type="EMBL" id="STR00426.1"/>
    </source>
</evidence>
<dbReference type="SUPFAM" id="SSF56784">
    <property type="entry name" value="HAD-like"/>
    <property type="match status" value="1"/>
</dbReference>
<dbReference type="InterPro" id="IPR041492">
    <property type="entry name" value="HAD_2"/>
</dbReference>
<dbReference type="PANTHER" id="PTHR43434:SF24">
    <property type="entry name" value="HYDROLASE-RELATED"/>
    <property type="match status" value="1"/>
</dbReference>
<protein>
    <submittedName>
        <fullName evidence="1">Pyrophosphatase ppaX</fullName>
        <ecNumber evidence="1">3.6.1.1</ecNumber>
    </submittedName>
</protein>
<sequence length="216" mass="22950">MQPKLIIFDWDGTLADTAAPLIDTLRETFYECGLPKPEPERIRNLAGYSLVRIVRTLAPHAGEHKQEEIIEVYAAASLHPRHCGTQLFPDALPVLDTLQAQGFELAVATGKSRSGLERAIGESGTAAYWAATATATECHAKPAPDMVYKICGELCLAPSESLIAGDTVHDLEMAAHAGARGIGIATGAHSPDTLRKAPNIGILPALSALPAFLHTL</sequence>